<gene>
    <name evidence="1" type="ORF">ACFQ21_08935</name>
</gene>
<reference evidence="2" key="1">
    <citation type="journal article" date="2019" name="Int. J. Syst. Evol. Microbiol.">
        <title>The Global Catalogue of Microorganisms (GCM) 10K type strain sequencing project: providing services to taxonomists for standard genome sequencing and annotation.</title>
        <authorList>
            <consortium name="The Broad Institute Genomics Platform"/>
            <consortium name="The Broad Institute Genome Sequencing Center for Infectious Disease"/>
            <person name="Wu L."/>
            <person name="Ma J."/>
        </authorList>
    </citation>
    <scope>NUCLEOTIDE SEQUENCE [LARGE SCALE GENOMIC DNA]</scope>
    <source>
        <strain evidence="2">CCUG 58938</strain>
    </source>
</reference>
<organism evidence="1 2">
    <name type="scientific">Ohtaekwangia kribbensis</name>
    <dbReference type="NCBI Taxonomy" id="688913"/>
    <lineage>
        <taxon>Bacteria</taxon>
        <taxon>Pseudomonadati</taxon>
        <taxon>Bacteroidota</taxon>
        <taxon>Cytophagia</taxon>
        <taxon>Cytophagales</taxon>
        <taxon>Fulvivirgaceae</taxon>
        <taxon>Ohtaekwangia</taxon>
    </lineage>
</organism>
<evidence type="ECO:0000313" key="1">
    <source>
        <dbReference type="EMBL" id="MFD0999430.1"/>
    </source>
</evidence>
<dbReference type="EMBL" id="JBHTKA010000001">
    <property type="protein sequence ID" value="MFD0999430.1"/>
    <property type="molecule type" value="Genomic_DNA"/>
</dbReference>
<accession>A0ABW3JZL9</accession>
<keyword evidence="2" id="KW-1185">Reference proteome</keyword>
<evidence type="ECO:0000313" key="2">
    <source>
        <dbReference type="Proteomes" id="UP001597112"/>
    </source>
</evidence>
<name>A0ABW3JZL9_9BACT</name>
<sequence length="83" mass="9656">MHHLINLAKKWGIEDDGYRDELVFNSSNSDLTELVNSIGDDKANALNDWFCEPELTDEYIKFSVFFMAFEYAKSILESRSLEK</sequence>
<dbReference type="Proteomes" id="UP001597112">
    <property type="component" value="Unassembled WGS sequence"/>
</dbReference>
<protein>
    <submittedName>
        <fullName evidence="1">Uncharacterized protein</fullName>
    </submittedName>
</protein>
<proteinExistence type="predicted"/>
<comment type="caution">
    <text evidence="1">The sequence shown here is derived from an EMBL/GenBank/DDBJ whole genome shotgun (WGS) entry which is preliminary data.</text>
</comment>